<dbReference type="InterPro" id="IPR003453">
    <property type="entry name" value="ABC_MlaE_roteobac"/>
</dbReference>
<feature type="transmembrane region" description="Helical" evidence="2">
    <location>
        <begin position="354"/>
        <end position="373"/>
    </location>
</feature>
<dbReference type="Proteomes" id="UP001060336">
    <property type="component" value="Chromosome"/>
</dbReference>
<keyword evidence="5" id="KW-1185">Reference proteome</keyword>
<dbReference type="Gene3D" id="3.30.750.24">
    <property type="entry name" value="STAS domain"/>
    <property type="match status" value="1"/>
</dbReference>
<evidence type="ECO:0000259" key="3">
    <source>
        <dbReference type="PROSITE" id="PS50801"/>
    </source>
</evidence>
<dbReference type="PROSITE" id="PS50801">
    <property type="entry name" value="STAS"/>
    <property type="match status" value="1"/>
</dbReference>
<dbReference type="InterPro" id="IPR002645">
    <property type="entry name" value="STAS_dom"/>
</dbReference>
<feature type="transmembrane region" description="Helical" evidence="2">
    <location>
        <begin position="201"/>
        <end position="225"/>
    </location>
</feature>
<feature type="domain" description="STAS" evidence="3">
    <location>
        <begin position="6"/>
        <end position="96"/>
    </location>
</feature>
<gene>
    <name evidence="4" type="ORF">NUH88_18915</name>
</gene>
<comment type="similarity">
    <text evidence="2">Belongs to the MlaE permease family.</text>
</comment>
<accession>A0A9J7AT03</accession>
<dbReference type="InterPro" id="IPR036513">
    <property type="entry name" value="STAS_dom_sf"/>
</dbReference>
<dbReference type="NCBIfam" id="TIGR00056">
    <property type="entry name" value="MlaE family lipid ABC transporter permease subunit"/>
    <property type="match status" value="1"/>
</dbReference>
<dbReference type="AlphaFoldDB" id="A0A9J7AT03"/>
<name>A0A9J7AT03_9PROT</name>
<dbReference type="GO" id="GO:0043190">
    <property type="term" value="C:ATP-binding cassette (ABC) transporter complex"/>
    <property type="evidence" value="ECO:0007669"/>
    <property type="project" value="InterPro"/>
</dbReference>
<evidence type="ECO:0000313" key="4">
    <source>
        <dbReference type="EMBL" id="UUX49460.1"/>
    </source>
</evidence>
<feature type="transmembrane region" description="Helical" evidence="2">
    <location>
        <begin position="134"/>
        <end position="151"/>
    </location>
</feature>
<dbReference type="GO" id="GO:0005548">
    <property type="term" value="F:phospholipid transporter activity"/>
    <property type="evidence" value="ECO:0007669"/>
    <property type="project" value="TreeGrafter"/>
</dbReference>
<dbReference type="Pfam" id="PF02405">
    <property type="entry name" value="MlaE"/>
    <property type="match status" value="1"/>
</dbReference>
<sequence length="377" mass="39659">MAAAETSLSITEAGGELRVGIAGPLTVEAVGRLDRQFREALAASPRQVVIDATGITALDSAGAWILRRTSDGFAGRGIDVRLDGLQERYRALVEKAFVPDPDAPDGEERPNPVLLVAARAGEAMFTMAHVGRDLFGFFGLTIVSLLGIFTGRTKLRFIALVSQLEYVGLNAVGIVSLLCFLVGVVLAYMGSLQLERFGAAVLTVNLVGVSVLREIGVLLTAIIVAGRSGSAFTAQIGTMKVNQEVDALETLGLSPVDVLVLPRLIALFIALPILVFIGDIAGLAGGAMIAVLTLDLTIQQFLVQLKGAVDFWDFGTGIVKAPVFAYVIAVVGCHQGLQVSGSAESVGFRTTKSVVESIFIVIVLDALFAIFFAEVGI</sequence>
<dbReference type="InterPro" id="IPR058548">
    <property type="entry name" value="MlaB-like_STAS"/>
</dbReference>
<dbReference type="EMBL" id="CP102480">
    <property type="protein sequence ID" value="UUX49460.1"/>
    <property type="molecule type" value="Genomic_DNA"/>
</dbReference>
<organism evidence="4 5">
    <name type="scientific">Nisaea acidiphila</name>
    <dbReference type="NCBI Taxonomy" id="1862145"/>
    <lineage>
        <taxon>Bacteria</taxon>
        <taxon>Pseudomonadati</taxon>
        <taxon>Pseudomonadota</taxon>
        <taxon>Alphaproteobacteria</taxon>
        <taxon>Rhodospirillales</taxon>
        <taxon>Thalassobaculaceae</taxon>
        <taxon>Nisaea</taxon>
    </lineage>
</organism>
<dbReference type="PANTHER" id="PTHR30188">
    <property type="entry name" value="ABC TRANSPORTER PERMEASE PROTEIN-RELATED"/>
    <property type="match status" value="1"/>
</dbReference>
<keyword evidence="2" id="KW-0997">Cell inner membrane</keyword>
<keyword evidence="2" id="KW-0812">Transmembrane</keyword>
<protein>
    <submittedName>
        <fullName evidence="4">MlaE family lipid ABC transporter permease subunit</fullName>
    </submittedName>
</protein>
<dbReference type="PANTHER" id="PTHR30188:SF3">
    <property type="entry name" value="ABC TRANSPORTER PERMEASE"/>
    <property type="match status" value="1"/>
</dbReference>
<feature type="transmembrane region" description="Helical" evidence="2">
    <location>
        <begin position="264"/>
        <end position="292"/>
    </location>
</feature>
<comment type="function">
    <text evidence="1">Could be part of an ABC transporter complex.</text>
</comment>
<reference evidence="4" key="1">
    <citation type="submission" date="2022-08" db="EMBL/GenBank/DDBJ databases">
        <title>Nisaea acidiphila sp. nov., isolated from a marine algal debris and emended description of the genus Nisaea Urios et al. 2008.</title>
        <authorList>
            <person name="Kwon K."/>
        </authorList>
    </citation>
    <scope>NUCLEOTIDE SEQUENCE</scope>
    <source>
        <strain evidence="4">MEBiC11861</strain>
    </source>
</reference>
<keyword evidence="2" id="KW-1003">Cell membrane</keyword>
<dbReference type="Pfam" id="PF13466">
    <property type="entry name" value="STAS_2"/>
    <property type="match status" value="1"/>
</dbReference>
<dbReference type="KEGG" id="naci:NUH88_18915"/>
<evidence type="ECO:0000256" key="2">
    <source>
        <dbReference type="RuleBase" id="RU362044"/>
    </source>
</evidence>
<keyword evidence="2" id="KW-1133">Transmembrane helix</keyword>
<dbReference type="CDD" id="cd07043">
    <property type="entry name" value="STAS_anti-anti-sigma_factors"/>
    <property type="match status" value="1"/>
</dbReference>
<dbReference type="InterPro" id="IPR030802">
    <property type="entry name" value="Permease_MalE"/>
</dbReference>
<keyword evidence="2" id="KW-0472">Membrane</keyword>
<dbReference type="SUPFAM" id="SSF52091">
    <property type="entry name" value="SpoIIaa-like"/>
    <property type="match status" value="1"/>
</dbReference>
<feature type="transmembrane region" description="Helical" evidence="2">
    <location>
        <begin position="171"/>
        <end position="189"/>
    </location>
</feature>
<comment type="subcellular location">
    <subcellularLocation>
        <location evidence="2">Cell inner membrane</location>
        <topology evidence="2">Multi-pass membrane protein</topology>
    </subcellularLocation>
</comment>
<proteinExistence type="inferred from homology"/>
<evidence type="ECO:0000313" key="5">
    <source>
        <dbReference type="Proteomes" id="UP001060336"/>
    </source>
</evidence>
<evidence type="ECO:0000256" key="1">
    <source>
        <dbReference type="ARBA" id="ARBA00003787"/>
    </source>
</evidence>
<dbReference type="RefSeq" id="WP_257768130.1">
    <property type="nucleotide sequence ID" value="NZ_CP102480.1"/>
</dbReference>